<evidence type="ECO:0000313" key="2">
    <source>
        <dbReference type="EMBL" id="QPD03415.1"/>
    </source>
</evidence>
<dbReference type="Proteomes" id="UP000593737">
    <property type="component" value="Chromosome"/>
</dbReference>
<sequence length="123" mass="13244">MRVRRSMLIAICWIFLLFDVPAYAQLGGGQQGAERILNGMPPEILAKVESLAQIIQQSIKDGQLTDDEVQRSMMSGQLGKRLKQLSPEAGQLLSDISQASKEGKGPGEESILPLLGGLGISPE</sequence>
<reference evidence="2 3" key="1">
    <citation type="journal article" date="2020" name="ISME J.">
        <title>Enrichment and physiological characterization of a novel comammox Nitrospira indicates ammonium inhibition of complete nitrification.</title>
        <authorList>
            <person name="Sakoula D."/>
            <person name="Koch H."/>
            <person name="Frank J."/>
            <person name="Jetten M.S.M."/>
            <person name="van Kessel M.A.H.J."/>
            <person name="Lucker S."/>
        </authorList>
    </citation>
    <scope>NUCLEOTIDE SEQUENCE [LARGE SCALE GENOMIC DNA]</scope>
    <source>
        <strain evidence="2">Comreactor17</strain>
    </source>
</reference>
<name>A0A7S8FCQ1_9BACT</name>
<proteinExistence type="predicted"/>
<dbReference type="EMBL" id="CP047423">
    <property type="protein sequence ID" value="QPD03415.1"/>
    <property type="molecule type" value="Genomic_DNA"/>
</dbReference>
<dbReference type="KEGG" id="nkf:Nkreftii_001189"/>
<organism evidence="2 3">
    <name type="scientific">Candidatus Nitrospira kreftii</name>
    <dbReference type="NCBI Taxonomy" id="2652173"/>
    <lineage>
        <taxon>Bacteria</taxon>
        <taxon>Pseudomonadati</taxon>
        <taxon>Nitrospirota</taxon>
        <taxon>Nitrospiria</taxon>
        <taxon>Nitrospirales</taxon>
        <taxon>Nitrospiraceae</taxon>
        <taxon>Nitrospira</taxon>
    </lineage>
</organism>
<feature type="region of interest" description="Disordered" evidence="1">
    <location>
        <begin position="96"/>
        <end position="123"/>
    </location>
</feature>
<evidence type="ECO:0000256" key="1">
    <source>
        <dbReference type="SAM" id="MobiDB-lite"/>
    </source>
</evidence>
<evidence type="ECO:0000313" key="3">
    <source>
        <dbReference type="Proteomes" id="UP000593737"/>
    </source>
</evidence>
<dbReference type="AlphaFoldDB" id="A0A7S8FCQ1"/>
<protein>
    <submittedName>
        <fullName evidence="2">Uncharacterized protein</fullName>
    </submittedName>
</protein>
<gene>
    <name evidence="2" type="ORF">Nkreftii_001189</name>
</gene>
<accession>A0A7S8FCQ1</accession>